<reference evidence="2" key="2">
    <citation type="journal article" date="2015" name="Data Brief">
        <title>Shoot transcriptome of the giant reed, Arundo donax.</title>
        <authorList>
            <person name="Barrero R.A."/>
            <person name="Guerrero F.D."/>
            <person name="Moolhuijzen P."/>
            <person name="Goolsby J.A."/>
            <person name="Tidwell J."/>
            <person name="Bellgard S.E."/>
            <person name="Bellgard M.I."/>
        </authorList>
    </citation>
    <scope>NUCLEOTIDE SEQUENCE</scope>
    <source>
        <tissue evidence="2">Shoot tissue taken approximately 20 cm above the soil surface</tissue>
    </source>
</reference>
<dbReference type="AlphaFoldDB" id="A0A0A9HIJ6"/>
<dbReference type="EMBL" id="GBRH01165168">
    <property type="protein sequence ID" value="JAE32728.1"/>
    <property type="molecule type" value="Transcribed_RNA"/>
</dbReference>
<feature type="compositionally biased region" description="Basic residues" evidence="1">
    <location>
        <begin position="31"/>
        <end position="47"/>
    </location>
</feature>
<reference evidence="2" key="1">
    <citation type="submission" date="2014-09" db="EMBL/GenBank/DDBJ databases">
        <authorList>
            <person name="Magalhaes I.L.F."/>
            <person name="Oliveira U."/>
            <person name="Santos F.R."/>
            <person name="Vidigal T.H.D.A."/>
            <person name="Brescovit A.D."/>
            <person name="Santos A.J."/>
        </authorList>
    </citation>
    <scope>NUCLEOTIDE SEQUENCE</scope>
    <source>
        <tissue evidence="2">Shoot tissue taken approximately 20 cm above the soil surface</tissue>
    </source>
</reference>
<accession>A0A0A9HIJ6</accession>
<feature type="region of interest" description="Disordered" evidence="1">
    <location>
        <begin position="25"/>
        <end position="47"/>
    </location>
</feature>
<evidence type="ECO:0000313" key="2">
    <source>
        <dbReference type="EMBL" id="JAE32728.1"/>
    </source>
</evidence>
<evidence type="ECO:0000256" key="1">
    <source>
        <dbReference type="SAM" id="MobiDB-lite"/>
    </source>
</evidence>
<name>A0A0A9HIJ6_ARUDO</name>
<sequence>MPVGISSRFHLPRISLRTSPQCSCTPGRWAGRGRRGCRQRRRGGRGA</sequence>
<protein>
    <submittedName>
        <fullName evidence="2">Uncharacterized protein</fullName>
    </submittedName>
</protein>
<proteinExistence type="predicted"/>
<organism evidence="2">
    <name type="scientific">Arundo donax</name>
    <name type="common">Giant reed</name>
    <name type="synonym">Donax arundinaceus</name>
    <dbReference type="NCBI Taxonomy" id="35708"/>
    <lineage>
        <taxon>Eukaryota</taxon>
        <taxon>Viridiplantae</taxon>
        <taxon>Streptophyta</taxon>
        <taxon>Embryophyta</taxon>
        <taxon>Tracheophyta</taxon>
        <taxon>Spermatophyta</taxon>
        <taxon>Magnoliopsida</taxon>
        <taxon>Liliopsida</taxon>
        <taxon>Poales</taxon>
        <taxon>Poaceae</taxon>
        <taxon>PACMAD clade</taxon>
        <taxon>Arundinoideae</taxon>
        <taxon>Arundineae</taxon>
        <taxon>Arundo</taxon>
    </lineage>
</organism>